<keyword evidence="3" id="KW-1185">Reference proteome</keyword>
<reference evidence="2 3" key="1">
    <citation type="submission" date="2014-09" db="EMBL/GenBank/DDBJ databases">
        <title>Sporocytophaga myxococcoides PG-01 genome sequencing.</title>
        <authorList>
            <person name="Liu L."/>
            <person name="Gao P.J."/>
            <person name="Chen G.J."/>
            <person name="Wang L.S."/>
        </authorList>
    </citation>
    <scope>NUCLEOTIDE SEQUENCE [LARGE SCALE GENOMIC DNA]</scope>
    <source>
        <strain evidence="2 3">PG-01</strain>
    </source>
</reference>
<protein>
    <submittedName>
        <fullName evidence="2">Uncharacterized protein</fullName>
    </submittedName>
</protein>
<dbReference type="EMBL" id="BBLT01000005">
    <property type="protein sequence ID" value="GAL85684.1"/>
    <property type="molecule type" value="Genomic_DNA"/>
</dbReference>
<evidence type="ECO:0000313" key="2">
    <source>
        <dbReference type="EMBL" id="GAL85684.1"/>
    </source>
</evidence>
<feature type="compositionally biased region" description="Basic and acidic residues" evidence="1">
    <location>
        <begin position="1"/>
        <end position="10"/>
    </location>
</feature>
<gene>
    <name evidence="2" type="ORF">MYP_2913</name>
</gene>
<name>A0A098LGT6_9BACT</name>
<evidence type="ECO:0000256" key="1">
    <source>
        <dbReference type="SAM" id="MobiDB-lite"/>
    </source>
</evidence>
<proteinExistence type="predicted"/>
<dbReference type="Proteomes" id="UP000030185">
    <property type="component" value="Unassembled WGS sequence"/>
</dbReference>
<evidence type="ECO:0000313" key="3">
    <source>
        <dbReference type="Proteomes" id="UP000030185"/>
    </source>
</evidence>
<sequence length="71" mass="8522">MNDAEKEQLKGYHQRTAQEVIEKNRKNRKANQRMAEKSRQKQNEQLAELNANTSKVKRKHKPSGQFKFYIY</sequence>
<comment type="caution">
    <text evidence="2">The sequence shown here is derived from an EMBL/GenBank/DDBJ whole genome shotgun (WGS) entry which is preliminary data.</text>
</comment>
<organism evidence="2 3">
    <name type="scientific">Sporocytophaga myxococcoides</name>
    <dbReference type="NCBI Taxonomy" id="153721"/>
    <lineage>
        <taxon>Bacteria</taxon>
        <taxon>Pseudomonadati</taxon>
        <taxon>Bacteroidota</taxon>
        <taxon>Cytophagia</taxon>
        <taxon>Cytophagales</taxon>
        <taxon>Cytophagaceae</taxon>
        <taxon>Sporocytophaga</taxon>
    </lineage>
</organism>
<accession>A0A098LGT6</accession>
<dbReference type="AlphaFoldDB" id="A0A098LGT6"/>
<feature type="region of interest" description="Disordered" evidence="1">
    <location>
        <begin position="1"/>
        <end position="62"/>
    </location>
</feature>